<dbReference type="InterPro" id="IPR002502">
    <property type="entry name" value="Amidase_domain"/>
</dbReference>
<dbReference type="EMBL" id="MEUV01000045">
    <property type="protein sequence ID" value="OGC45257.1"/>
    <property type="molecule type" value="Genomic_DNA"/>
</dbReference>
<dbReference type="InterPro" id="IPR036505">
    <property type="entry name" value="Amidase/PGRP_sf"/>
</dbReference>
<protein>
    <recommendedName>
        <fullName evidence="2">N-acetylmuramoyl-L-alanine amidase domain-containing protein</fullName>
    </recommendedName>
</protein>
<dbReference type="Pfam" id="PF01510">
    <property type="entry name" value="Amidase_2"/>
    <property type="match status" value="1"/>
</dbReference>
<dbReference type="Proteomes" id="UP000178615">
    <property type="component" value="Unassembled WGS sequence"/>
</dbReference>
<reference evidence="3 4" key="1">
    <citation type="journal article" date="2016" name="Nat. Commun.">
        <title>Thousands of microbial genomes shed light on interconnected biogeochemical processes in an aquifer system.</title>
        <authorList>
            <person name="Anantharaman K."/>
            <person name="Brown C.T."/>
            <person name="Hug L.A."/>
            <person name="Sharon I."/>
            <person name="Castelle C.J."/>
            <person name="Probst A.J."/>
            <person name="Thomas B.C."/>
            <person name="Singh A."/>
            <person name="Wilkins M.J."/>
            <person name="Karaoz U."/>
            <person name="Brodie E.L."/>
            <person name="Williams K.H."/>
            <person name="Hubbard S.S."/>
            <person name="Banfield J.F."/>
        </authorList>
    </citation>
    <scope>NUCLEOTIDE SEQUENCE [LARGE SCALE GENOMIC DNA]</scope>
</reference>
<comment type="caution">
    <text evidence="3">The sequence shown here is derived from an EMBL/GenBank/DDBJ whole genome shotgun (WGS) entry which is preliminary data.</text>
</comment>
<evidence type="ECO:0000313" key="3">
    <source>
        <dbReference type="EMBL" id="OGC45257.1"/>
    </source>
</evidence>
<name>A0A1F4UJY8_UNCKA</name>
<keyword evidence="1" id="KW-0472">Membrane</keyword>
<gene>
    <name evidence="3" type="ORF">A2V49_01500</name>
</gene>
<feature type="domain" description="N-acetylmuramoyl-L-alanine amidase" evidence="2">
    <location>
        <begin position="71"/>
        <end position="208"/>
    </location>
</feature>
<evidence type="ECO:0000259" key="2">
    <source>
        <dbReference type="Pfam" id="PF01510"/>
    </source>
</evidence>
<keyword evidence="1" id="KW-0812">Transmembrane</keyword>
<sequence length="237" mass="26921">MTGKIRPKLLLVTIIFLFIISGLFWLDRSLARQAYESSNTPTPVPGRTYIYFGDYYKELPRSAYVSRIIVPDTIVIHTDDQSGNIPERWNTLTTWYGLEGREGGGRSVHFGVSLDGVAQYLPMFTNAVIQCRGVGLYTDRHSIQIEMGGRTYDYLITGKASPEMEKSIRTTTGFTVKLTASLMEYYKISLENVVGHYKVGLGKSDPGQLYFEQYFLPELEKEIEKRNLNKMELSLGD</sequence>
<accession>A0A1F4UJY8</accession>
<dbReference type="GO" id="GO:0009253">
    <property type="term" value="P:peptidoglycan catabolic process"/>
    <property type="evidence" value="ECO:0007669"/>
    <property type="project" value="InterPro"/>
</dbReference>
<dbReference type="GO" id="GO:0008745">
    <property type="term" value="F:N-acetylmuramoyl-L-alanine amidase activity"/>
    <property type="evidence" value="ECO:0007669"/>
    <property type="project" value="InterPro"/>
</dbReference>
<keyword evidence="1" id="KW-1133">Transmembrane helix</keyword>
<evidence type="ECO:0000256" key="1">
    <source>
        <dbReference type="SAM" id="Phobius"/>
    </source>
</evidence>
<organism evidence="3 4">
    <name type="scientific">candidate division WWE3 bacterium RBG_19FT_COMBO_34_6</name>
    <dbReference type="NCBI Taxonomy" id="1802612"/>
    <lineage>
        <taxon>Bacteria</taxon>
        <taxon>Katanobacteria</taxon>
    </lineage>
</organism>
<proteinExistence type="predicted"/>
<dbReference type="AlphaFoldDB" id="A0A1F4UJY8"/>
<evidence type="ECO:0000313" key="4">
    <source>
        <dbReference type="Proteomes" id="UP000178615"/>
    </source>
</evidence>
<dbReference type="Gene3D" id="3.40.80.10">
    <property type="entry name" value="Peptidoglycan recognition protein-like"/>
    <property type="match status" value="1"/>
</dbReference>
<dbReference type="SUPFAM" id="SSF55846">
    <property type="entry name" value="N-acetylmuramoyl-L-alanine amidase-like"/>
    <property type="match status" value="1"/>
</dbReference>
<feature type="transmembrane region" description="Helical" evidence="1">
    <location>
        <begin position="9"/>
        <end position="26"/>
    </location>
</feature>
<dbReference type="CDD" id="cd06583">
    <property type="entry name" value="PGRP"/>
    <property type="match status" value="1"/>
</dbReference>